<evidence type="ECO:0000256" key="1">
    <source>
        <dbReference type="SAM" id="MobiDB-lite"/>
    </source>
</evidence>
<protein>
    <submittedName>
        <fullName evidence="2">Uncharacterized protein</fullName>
    </submittedName>
</protein>
<evidence type="ECO:0000313" key="2">
    <source>
        <dbReference type="EMBL" id="GAA2034578.1"/>
    </source>
</evidence>
<comment type="caution">
    <text evidence="2">The sequence shown here is derived from an EMBL/GenBank/DDBJ whole genome shotgun (WGS) entry which is preliminary data.</text>
</comment>
<feature type="compositionally biased region" description="Basic and acidic residues" evidence="1">
    <location>
        <begin position="106"/>
        <end position="115"/>
    </location>
</feature>
<proteinExistence type="predicted"/>
<dbReference type="RefSeq" id="WP_344667042.1">
    <property type="nucleotide sequence ID" value="NZ_BAAAQN010000021.1"/>
</dbReference>
<evidence type="ECO:0000313" key="3">
    <source>
        <dbReference type="Proteomes" id="UP001500751"/>
    </source>
</evidence>
<sequence>MTGPIRYRGVVIEDVPGAPWMVAYGWRDNVNRHFAVMRACPSYSSDELRLACWDSLVATVYGTCDLCGAVASTPAEAKVEPSDGSGFTGRCLLAHRDGCSCSDERLEDLDRRDSPDGQGTPPDYSDQSVDVLAAFLTMATEAST</sequence>
<dbReference type="Proteomes" id="UP001500751">
    <property type="component" value="Unassembled WGS sequence"/>
</dbReference>
<feature type="region of interest" description="Disordered" evidence="1">
    <location>
        <begin position="106"/>
        <end position="128"/>
    </location>
</feature>
<name>A0ABN2UJP9_9ACTN</name>
<organism evidence="2 3">
    <name type="scientific">Catenulispora yoronensis</name>
    <dbReference type="NCBI Taxonomy" id="450799"/>
    <lineage>
        <taxon>Bacteria</taxon>
        <taxon>Bacillati</taxon>
        <taxon>Actinomycetota</taxon>
        <taxon>Actinomycetes</taxon>
        <taxon>Catenulisporales</taxon>
        <taxon>Catenulisporaceae</taxon>
        <taxon>Catenulispora</taxon>
    </lineage>
</organism>
<accession>A0ABN2UJP9</accession>
<reference evidence="2 3" key="1">
    <citation type="journal article" date="2019" name="Int. J. Syst. Evol. Microbiol.">
        <title>The Global Catalogue of Microorganisms (GCM) 10K type strain sequencing project: providing services to taxonomists for standard genome sequencing and annotation.</title>
        <authorList>
            <consortium name="The Broad Institute Genomics Platform"/>
            <consortium name="The Broad Institute Genome Sequencing Center for Infectious Disease"/>
            <person name="Wu L."/>
            <person name="Ma J."/>
        </authorList>
    </citation>
    <scope>NUCLEOTIDE SEQUENCE [LARGE SCALE GENOMIC DNA]</scope>
    <source>
        <strain evidence="2 3">JCM 16014</strain>
    </source>
</reference>
<gene>
    <name evidence="2" type="ORF">GCM10009839_38890</name>
</gene>
<keyword evidence="3" id="KW-1185">Reference proteome</keyword>
<dbReference type="EMBL" id="BAAAQN010000021">
    <property type="protein sequence ID" value="GAA2034578.1"/>
    <property type="molecule type" value="Genomic_DNA"/>
</dbReference>